<evidence type="ECO:0000259" key="7">
    <source>
        <dbReference type="PROSITE" id="PS50126"/>
    </source>
</evidence>
<dbReference type="CDD" id="cd04465">
    <property type="entry name" value="S1_RPS1_repeat_ec2_hs2"/>
    <property type="match status" value="1"/>
</dbReference>
<dbReference type="AlphaFoldDB" id="A0A7S2BGV2"/>
<dbReference type="InterPro" id="IPR012340">
    <property type="entry name" value="NA-bd_OB-fold"/>
</dbReference>
<dbReference type="GO" id="GO:0003735">
    <property type="term" value="F:structural constituent of ribosome"/>
    <property type="evidence" value="ECO:0007669"/>
    <property type="project" value="TreeGrafter"/>
</dbReference>
<proteinExistence type="inferred from homology"/>
<dbReference type="GO" id="GO:0003729">
    <property type="term" value="F:mRNA binding"/>
    <property type="evidence" value="ECO:0007669"/>
    <property type="project" value="TreeGrafter"/>
</dbReference>
<keyword evidence="2" id="KW-0689">Ribosomal protein</keyword>
<reference evidence="8" key="1">
    <citation type="submission" date="2021-01" db="EMBL/GenBank/DDBJ databases">
        <authorList>
            <person name="Corre E."/>
            <person name="Pelletier E."/>
            <person name="Niang G."/>
            <person name="Scheremetjew M."/>
            <person name="Finn R."/>
            <person name="Kale V."/>
            <person name="Holt S."/>
            <person name="Cochrane G."/>
            <person name="Meng A."/>
            <person name="Brown T."/>
            <person name="Cohen L."/>
        </authorList>
    </citation>
    <scope>NUCLEOTIDE SEQUENCE</scope>
    <source>
        <strain evidence="8">RCC733</strain>
    </source>
</reference>
<dbReference type="PANTHER" id="PTHR10724:SF7">
    <property type="entry name" value="SMALL RIBOSOMAL SUBUNIT PROTEIN BS1C"/>
    <property type="match status" value="1"/>
</dbReference>
<keyword evidence="5" id="KW-0175">Coiled coil</keyword>
<dbReference type="PANTHER" id="PTHR10724">
    <property type="entry name" value="30S RIBOSOMAL PROTEIN S1"/>
    <property type="match status" value="1"/>
</dbReference>
<dbReference type="InterPro" id="IPR003029">
    <property type="entry name" value="S1_domain"/>
</dbReference>
<dbReference type="Pfam" id="PF00575">
    <property type="entry name" value="S1"/>
    <property type="match status" value="3"/>
</dbReference>
<feature type="region of interest" description="Disordered" evidence="6">
    <location>
        <begin position="1"/>
        <end position="21"/>
    </location>
</feature>
<evidence type="ECO:0000256" key="2">
    <source>
        <dbReference type="ARBA" id="ARBA00022980"/>
    </source>
</evidence>
<dbReference type="SUPFAM" id="SSF50249">
    <property type="entry name" value="Nucleic acid-binding proteins"/>
    <property type="match status" value="3"/>
</dbReference>
<protein>
    <recommendedName>
        <fullName evidence="7">S1 motif domain-containing protein</fullName>
    </recommendedName>
</protein>
<gene>
    <name evidence="8" type="ORF">PPRO1471_LOCUS8916</name>
</gene>
<accession>A0A7S2BGV2</accession>
<evidence type="ECO:0000256" key="6">
    <source>
        <dbReference type="SAM" id="MobiDB-lite"/>
    </source>
</evidence>
<organism evidence="8">
    <name type="scientific">Pycnococcus provasolii</name>
    <dbReference type="NCBI Taxonomy" id="41880"/>
    <lineage>
        <taxon>Eukaryota</taxon>
        <taxon>Viridiplantae</taxon>
        <taxon>Chlorophyta</taxon>
        <taxon>Pseudoscourfieldiophyceae</taxon>
        <taxon>Pseudoscourfieldiales</taxon>
        <taxon>Pycnococcaceae</taxon>
        <taxon>Pycnococcus</taxon>
    </lineage>
</organism>
<sequence>MLAKSSSSSLQQRRRCSSVTRATRVTPLAAATTPRAPVSSDFRIKNAPSIEERKGYAGYDAVGFTYEDFEDALLEHDGRLMFDIGSFVTGSVASLDSRGAYIDIGAKALAFCPTEELSSTRVGRASDVLQLGMLREFQVVREDRHDNVLIVSLKAAEAKIAWKRIRQMAAEDVTVMGKVSDANRGGVIVNVEGVQGFVPSSHLSVSLSAINNGDTLPLKFLETDEIRQRLVLSNRRAKVEKAITFKVGDVVVGTIASVKPYGAFVDIGGVNGLLHISQLSHERIANINSVISVGQQVKVMVLSQDQQRGRVSLSTKKLEPTPGDMVNNPQLVFEKAEMMAEAFKQRVAAAEAAARAEEAKLASEIAGQALGEESLAAGASEEKAEASEE</sequence>
<feature type="domain" description="S1 motif" evidence="7">
    <location>
        <begin position="248"/>
        <end position="316"/>
    </location>
</feature>
<keyword evidence="3" id="KW-0687">Ribonucleoprotein</keyword>
<dbReference type="EMBL" id="HBGR01013395">
    <property type="protein sequence ID" value="CAD9396613.1"/>
    <property type="molecule type" value="Transcribed_RNA"/>
</dbReference>
<evidence type="ECO:0000313" key="8">
    <source>
        <dbReference type="EMBL" id="CAD9396613.1"/>
    </source>
</evidence>
<feature type="domain" description="S1 motif" evidence="7">
    <location>
        <begin position="85"/>
        <end position="154"/>
    </location>
</feature>
<evidence type="ECO:0000256" key="1">
    <source>
        <dbReference type="ARBA" id="ARBA00006767"/>
    </source>
</evidence>
<dbReference type="Gene3D" id="2.40.50.140">
    <property type="entry name" value="Nucleic acid-binding proteins"/>
    <property type="match status" value="3"/>
</dbReference>
<name>A0A7S2BGV2_9CHLO</name>
<dbReference type="GO" id="GO:0006412">
    <property type="term" value="P:translation"/>
    <property type="evidence" value="ECO:0007669"/>
    <property type="project" value="TreeGrafter"/>
</dbReference>
<feature type="coiled-coil region" evidence="5">
    <location>
        <begin position="333"/>
        <end position="360"/>
    </location>
</feature>
<evidence type="ECO:0000256" key="5">
    <source>
        <dbReference type="SAM" id="Coils"/>
    </source>
</evidence>
<comment type="function">
    <text evidence="4">Associates with the EF-Tu.GDP complex and induces the exchange of GDP to GTP. It remains bound to the aminoacyl-tRNA.EF-Tu.GTP complex up to the GTP hydrolysis stage on the ribosome.</text>
</comment>
<evidence type="ECO:0000256" key="3">
    <source>
        <dbReference type="ARBA" id="ARBA00023274"/>
    </source>
</evidence>
<feature type="domain" description="S1 motif" evidence="7">
    <location>
        <begin position="172"/>
        <end position="235"/>
    </location>
</feature>
<dbReference type="FunFam" id="2.40.50.140:FF:000051">
    <property type="entry name" value="RNA-binding transcriptional accessory protein"/>
    <property type="match status" value="1"/>
</dbReference>
<comment type="similarity">
    <text evidence="1">Belongs to the bacterial ribosomal protein bS1 family.</text>
</comment>
<dbReference type="PROSITE" id="PS50126">
    <property type="entry name" value="S1"/>
    <property type="match status" value="3"/>
</dbReference>
<dbReference type="InterPro" id="IPR050437">
    <property type="entry name" value="Ribos_protein_bS1-like"/>
</dbReference>
<dbReference type="SMART" id="SM00316">
    <property type="entry name" value="S1"/>
    <property type="match status" value="3"/>
</dbReference>
<evidence type="ECO:0000256" key="4">
    <source>
        <dbReference type="ARBA" id="ARBA00025453"/>
    </source>
</evidence>
<dbReference type="GO" id="GO:0005737">
    <property type="term" value="C:cytoplasm"/>
    <property type="evidence" value="ECO:0007669"/>
    <property type="project" value="UniProtKB-ARBA"/>
</dbReference>